<keyword evidence="3" id="KW-1185">Reference proteome</keyword>
<name>A0A9D4X6R2_PEA</name>
<sequence length="469" mass="52586">MNIITNLPYFPNTPSYQLHQYHSRYPHYYLYSLFELYSRSPSSFYLLFEVHTSKSKLQNVSTLSKHTKEQSNPRSDDTDVNLSEVITDVVPLSIVLGHATPIRKPITNSLRKGNPVRVSTSCSPFMDASDVKILKPSTVVKKPFSMASLYFDPINVEPKVDASEKIYVVPNVMGNVETSEKTNKPRFVTTLSKSSMIVVDRDDVDKNIYVLISQSLGIEPKTGVVPDVSISLAQPDNPTETSLDKSDANMSTWSPKKSEEKDDSDGISGHLADKEENFVEKKDQYTNIVNLNDLDSDDEPIGKRLALGIAKRLKNRKGNAVESSSTPSKSPRRRTSIGPTIGWSKVVTPISKKKSLKRKEVPYGSNIVMKSGQKPSKSTTRARILIDLKDTWKTVDETIKGCTERKSMFEILIKALSEEEGNLKDDDAGKEVTSEEYANEEDIYVSVDEETTNNDEDRSILVLLCLPWF</sequence>
<gene>
    <name evidence="2" type="ORF">KIW84_040210</name>
</gene>
<organism evidence="2 3">
    <name type="scientific">Pisum sativum</name>
    <name type="common">Garden pea</name>
    <name type="synonym">Lathyrus oleraceus</name>
    <dbReference type="NCBI Taxonomy" id="3888"/>
    <lineage>
        <taxon>Eukaryota</taxon>
        <taxon>Viridiplantae</taxon>
        <taxon>Streptophyta</taxon>
        <taxon>Embryophyta</taxon>
        <taxon>Tracheophyta</taxon>
        <taxon>Spermatophyta</taxon>
        <taxon>Magnoliopsida</taxon>
        <taxon>eudicotyledons</taxon>
        <taxon>Gunneridae</taxon>
        <taxon>Pentapetalae</taxon>
        <taxon>rosids</taxon>
        <taxon>fabids</taxon>
        <taxon>Fabales</taxon>
        <taxon>Fabaceae</taxon>
        <taxon>Papilionoideae</taxon>
        <taxon>50 kb inversion clade</taxon>
        <taxon>NPAAA clade</taxon>
        <taxon>Hologalegina</taxon>
        <taxon>IRL clade</taxon>
        <taxon>Fabeae</taxon>
        <taxon>Lathyrus</taxon>
    </lineage>
</organism>
<proteinExistence type="predicted"/>
<dbReference type="AlphaFoldDB" id="A0A9D4X6R2"/>
<evidence type="ECO:0000313" key="3">
    <source>
        <dbReference type="Proteomes" id="UP001058974"/>
    </source>
</evidence>
<feature type="region of interest" description="Disordered" evidence="1">
    <location>
        <begin position="232"/>
        <end position="275"/>
    </location>
</feature>
<reference evidence="2 3" key="1">
    <citation type="journal article" date="2022" name="Nat. Genet.">
        <title>Improved pea reference genome and pan-genome highlight genomic features and evolutionary characteristics.</title>
        <authorList>
            <person name="Yang T."/>
            <person name="Liu R."/>
            <person name="Luo Y."/>
            <person name="Hu S."/>
            <person name="Wang D."/>
            <person name="Wang C."/>
            <person name="Pandey M.K."/>
            <person name="Ge S."/>
            <person name="Xu Q."/>
            <person name="Li N."/>
            <person name="Li G."/>
            <person name="Huang Y."/>
            <person name="Saxena R.K."/>
            <person name="Ji Y."/>
            <person name="Li M."/>
            <person name="Yan X."/>
            <person name="He Y."/>
            <person name="Liu Y."/>
            <person name="Wang X."/>
            <person name="Xiang C."/>
            <person name="Varshney R.K."/>
            <person name="Ding H."/>
            <person name="Gao S."/>
            <person name="Zong X."/>
        </authorList>
    </citation>
    <scope>NUCLEOTIDE SEQUENCE [LARGE SCALE GENOMIC DNA]</scope>
    <source>
        <strain evidence="2 3">cv. Zhongwan 6</strain>
    </source>
</reference>
<feature type="compositionally biased region" description="Polar residues" evidence="1">
    <location>
        <begin position="232"/>
        <end position="241"/>
    </location>
</feature>
<dbReference type="EMBL" id="JAMSHJ010000004">
    <property type="protein sequence ID" value="KAI5414642.1"/>
    <property type="molecule type" value="Genomic_DNA"/>
</dbReference>
<protein>
    <submittedName>
        <fullName evidence="2">Uncharacterized protein</fullName>
    </submittedName>
</protein>
<dbReference type="Gramene" id="Psat04G0021000-T1">
    <property type="protein sequence ID" value="KAI5414642.1"/>
    <property type="gene ID" value="KIW84_040210"/>
</dbReference>
<accession>A0A9D4X6R2</accession>
<dbReference type="Proteomes" id="UP001058974">
    <property type="component" value="Chromosome 4"/>
</dbReference>
<evidence type="ECO:0000313" key="2">
    <source>
        <dbReference type="EMBL" id="KAI5414642.1"/>
    </source>
</evidence>
<evidence type="ECO:0000256" key="1">
    <source>
        <dbReference type="SAM" id="MobiDB-lite"/>
    </source>
</evidence>
<feature type="region of interest" description="Disordered" evidence="1">
    <location>
        <begin position="316"/>
        <end position="339"/>
    </location>
</feature>
<comment type="caution">
    <text evidence="2">The sequence shown here is derived from an EMBL/GenBank/DDBJ whole genome shotgun (WGS) entry which is preliminary data.</text>
</comment>